<evidence type="ECO:0000256" key="7">
    <source>
        <dbReference type="ARBA" id="ARBA00023326"/>
    </source>
</evidence>
<protein>
    <recommendedName>
        <fullName evidence="3">beta-glucosidase</fullName>
        <ecNumber evidence="3">3.2.1.21</ecNumber>
    </recommendedName>
</protein>
<dbReference type="AlphaFoldDB" id="A0A9W9NNY1"/>
<comment type="catalytic activity">
    <reaction evidence="1">
        <text>Hydrolysis of terminal, non-reducing beta-D-glucosyl residues with release of beta-D-glucose.</text>
        <dbReference type="EC" id="3.2.1.21"/>
    </reaction>
</comment>
<organism evidence="9 10">
    <name type="scientific">Penicillium citrinum</name>
    <dbReference type="NCBI Taxonomy" id="5077"/>
    <lineage>
        <taxon>Eukaryota</taxon>
        <taxon>Fungi</taxon>
        <taxon>Dikarya</taxon>
        <taxon>Ascomycota</taxon>
        <taxon>Pezizomycotina</taxon>
        <taxon>Eurotiomycetes</taxon>
        <taxon>Eurotiomycetidae</taxon>
        <taxon>Eurotiales</taxon>
        <taxon>Aspergillaceae</taxon>
        <taxon>Penicillium</taxon>
    </lineage>
</organism>
<evidence type="ECO:0000313" key="9">
    <source>
        <dbReference type="EMBL" id="KAJ5222188.1"/>
    </source>
</evidence>
<dbReference type="GeneID" id="81389147"/>
<dbReference type="GO" id="GO:0009251">
    <property type="term" value="P:glucan catabolic process"/>
    <property type="evidence" value="ECO:0007669"/>
    <property type="project" value="TreeGrafter"/>
</dbReference>
<dbReference type="RefSeq" id="XP_056497111.1">
    <property type="nucleotide sequence ID" value="XM_056649980.1"/>
</dbReference>
<keyword evidence="6" id="KW-0326">Glycosidase</keyword>
<dbReference type="EC" id="3.2.1.21" evidence="3"/>
<reference evidence="9" key="1">
    <citation type="submission" date="2022-11" db="EMBL/GenBank/DDBJ databases">
        <authorList>
            <person name="Petersen C."/>
        </authorList>
    </citation>
    <scope>NUCLEOTIDE SEQUENCE</scope>
    <source>
        <strain evidence="9">IBT 23319</strain>
    </source>
</reference>
<dbReference type="EMBL" id="JAPQKT010000009">
    <property type="protein sequence ID" value="KAJ5222188.1"/>
    <property type="molecule type" value="Genomic_DNA"/>
</dbReference>
<sequence length="153" mass="17100">MQPTMDIAHVQQYPFGHGLSYTNFSTSEFHVSAISGMPEHHTSEFNGKSIITFSVKIRNTGKLAGSYVAQVYLLGRISSTVRPVKQLVAFQRVNLSPGEITTVEMALDVSRYMMILDREYNWIVEPGEYTFALLENGGSETDTSRNITLKCVT</sequence>
<keyword evidence="5" id="KW-0119">Carbohydrate metabolism</keyword>
<dbReference type="Proteomes" id="UP001147733">
    <property type="component" value="Unassembled WGS sequence"/>
</dbReference>
<gene>
    <name evidence="9" type="ORF">N7469_011075</name>
</gene>
<dbReference type="GO" id="GO:0008422">
    <property type="term" value="F:beta-glucosidase activity"/>
    <property type="evidence" value="ECO:0007669"/>
    <property type="project" value="UniProtKB-EC"/>
</dbReference>
<evidence type="ECO:0000259" key="8">
    <source>
        <dbReference type="SMART" id="SM01217"/>
    </source>
</evidence>
<evidence type="ECO:0000256" key="4">
    <source>
        <dbReference type="ARBA" id="ARBA00022801"/>
    </source>
</evidence>
<dbReference type="InterPro" id="IPR013783">
    <property type="entry name" value="Ig-like_fold"/>
</dbReference>
<evidence type="ECO:0000256" key="1">
    <source>
        <dbReference type="ARBA" id="ARBA00000448"/>
    </source>
</evidence>
<dbReference type="PANTHER" id="PTHR42715">
    <property type="entry name" value="BETA-GLUCOSIDASE"/>
    <property type="match status" value="1"/>
</dbReference>
<evidence type="ECO:0000313" key="10">
    <source>
        <dbReference type="Proteomes" id="UP001147733"/>
    </source>
</evidence>
<dbReference type="Pfam" id="PF14310">
    <property type="entry name" value="Fn3-like"/>
    <property type="match status" value="1"/>
</dbReference>
<name>A0A9W9NNY1_PENCI</name>
<dbReference type="OrthoDB" id="2123594at2759"/>
<dbReference type="Gene3D" id="2.60.40.10">
    <property type="entry name" value="Immunoglobulins"/>
    <property type="match status" value="1"/>
</dbReference>
<keyword evidence="4" id="KW-0378">Hydrolase</keyword>
<evidence type="ECO:0000256" key="6">
    <source>
        <dbReference type="ARBA" id="ARBA00023295"/>
    </source>
</evidence>
<comment type="similarity">
    <text evidence="2">Belongs to the glycosyl hydrolase 3 family.</text>
</comment>
<dbReference type="PANTHER" id="PTHR42715:SF3">
    <property type="entry name" value="BETA-GLUCOSIDASE B-RELATED"/>
    <property type="match status" value="1"/>
</dbReference>
<accession>A0A9W9NNY1</accession>
<keyword evidence="7" id="KW-0624">Polysaccharide degradation</keyword>
<comment type="caution">
    <text evidence="9">The sequence shown here is derived from an EMBL/GenBank/DDBJ whole genome shotgun (WGS) entry which is preliminary data.</text>
</comment>
<reference evidence="9" key="2">
    <citation type="journal article" date="2023" name="IMA Fungus">
        <title>Comparative genomic study of the Penicillium genus elucidates a diverse pangenome and 15 lateral gene transfer events.</title>
        <authorList>
            <person name="Petersen C."/>
            <person name="Sorensen T."/>
            <person name="Nielsen M.R."/>
            <person name="Sondergaard T.E."/>
            <person name="Sorensen J.L."/>
            <person name="Fitzpatrick D.A."/>
            <person name="Frisvad J.C."/>
            <person name="Nielsen K.L."/>
        </authorList>
    </citation>
    <scope>NUCLEOTIDE SEQUENCE</scope>
    <source>
        <strain evidence="9">IBT 23319</strain>
    </source>
</reference>
<proteinExistence type="inferred from homology"/>
<evidence type="ECO:0000256" key="2">
    <source>
        <dbReference type="ARBA" id="ARBA00005336"/>
    </source>
</evidence>
<evidence type="ECO:0000256" key="3">
    <source>
        <dbReference type="ARBA" id="ARBA00012744"/>
    </source>
</evidence>
<dbReference type="InterPro" id="IPR050288">
    <property type="entry name" value="Cellulose_deg_GH3"/>
</dbReference>
<keyword evidence="10" id="KW-1185">Reference proteome</keyword>
<dbReference type="InterPro" id="IPR026891">
    <property type="entry name" value="Fn3-like"/>
</dbReference>
<dbReference type="SMART" id="SM01217">
    <property type="entry name" value="Fn3_like"/>
    <property type="match status" value="1"/>
</dbReference>
<evidence type="ECO:0000256" key="5">
    <source>
        <dbReference type="ARBA" id="ARBA00023277"/>
    </source>
</evidence>
<feature type="domain" description="Fibronectin type III-like" evidence="8">
    <location>
        <begin position="67"/>
        <end position="140"/>
    </location>
</feature>